<protein>
    <submittedName>
        <fullName evidence="5">Alpha-xylosidase</fullName>
    </submittedName>
</protein>
<dbReference type="SUPFAM" id="SSF51445">
    <property type="entry name" value="(Trans)glycosidases"/>
    <property type="match status" value="1"/>
</dbReference>
<evidence type="ECO:0000313" key="6">
    <source>
        <dbReference type="Proteomes" id="UP000623958"/>
    </source>
</evidence>
<evidence type="ECO:0000256" key="3">
    <source>
        <dbReference type="SAM" id="MobiDB-lite"/>
    </source>
</evidence>
<accession>A0A919F8D9</accession>
<dbReference type="CDD" id="cd14752">
    <property type="entry name" value="GH31_N"/>
    <property type="match status" value="1"/>
</dbReference>
<evidence type="ECO:0000259" key="4">
    <source>
        <dbReference type="PROSITE" id="PS51820"/>
    </source>
</evidence>
<comment type="caution">
    <text evidence="5">The sequence shown here is derived from an EMBL/GenBank/DDBJ whole genome shotgun (WGS) entry which is preliminary data.</text>
</comment>
<dbReference type="InterPro" id="IPR037524">
    <property type="entry name" value="PA14/GLEYA"/>
</dbReference>
<gene>
    <name evidence="5" type="primary">xylS</name>
    <name evidence="5" type="ORF">GCM10009090_21920</name>
</gene>
<dbReference type="InterPro" id="IPR011658">
    <property type="entry name" value="PA14_dom"/>
</dbReference>
<feature type="compositionally biased region" description="Polar residues" evidence="3">
    <location>
        <begin position="1"/>
        <end position="15"/>
    </location>
</feature>
<comment type="similarity">
    <text evidence="1 2">Belongs to the glycosyl hydrolase 31 family.</text>
</comment>
<feature type="region of interest" description="Disordered" evidence="3">
    <location>
        <begin position="1"/>
        <end position="27"/>
    </location>
</feature>
<proteinExistence type="inferred from homology"/>
<keyword evidence="6" id="KW-1185">Reference proteome</keyword>
<dbReference type="GO" id="GO:0004553">
    <property type="term" value="F:hydrolase activity, hydrolyzing O-glycosyl compounds"/>
    <property type="evidence" value="ECO:0007669"/>
    <property type="project" value="InterPro"/>
</dbReference>
<dbReference type="SUPFAM" id="SSF51011">
    <property type="entry name" value="Glycosyl hydrolase domain"/>
    <property type="match status" value="1"/>
</dbReference>
<dbReference type="PROSITE" id="PS51820">
    <property type="entry name" value="PA14"/>
    <property type="match status" value="1"/>
</dbReference>
<dbReference type="InterPro" id="IPR000322">
    <property type="entry name" value="Glyco_hydro_31_TIM"/>
</dbReference>
<dbReference type="GO" id="GO:0005975">
    <property type="term" value="P:carbohydrate metabolic process"/>
    <property type="evidence" value="ECO:0007669"/>
    <property type="project" value="InterPro"/>
</dbReference>
<dbReference type="Pfam" id="PF07691">
    <property type="entry name" value="PA14"/>
    <property type="match status" value="1"/>
</dbReference>
<dbReference type="InterPro" id="IPR048395">
    <property type="entry name" value="Glyco_hydro_31_C"/>
</dbReference>
<dbReference type="Pfam" id="PF21365">
    <property type="entry name" value="Glyco_hydro_31_3rd"/>
    <property type="match status" value="1"/>
</dbReference>
<reference evidence="5" key="2">
    <citation type="submission" date="2020-09" db="EMBL/GenBank/DDBJ databases">
        <authorList>
            <person name="Sun Q."/>
            <person name="Ohkuma M."/>
        </authorList>
    </citation>
    <scope>NUCLEOTIDE SEQUENCE</scope>
    <source>
        <strain evidence="5">JCM 13306</strain>
    </source>
</reference>
<keyword evidence="2" id="KW-0326">Glycosidase</keyword>
<dbReference type="Proteomes" id="UP000623958">
    <property type="component" value="Unassembled WGS sequence"/>
</dbReference>
<dbReference type="EMBL" id="BNBA01000015">
    <property type="protein sequence ID" value="GHH54652.1"/>
    <property type="molecule type" value="Genomic_DNA"/>
</dbReference>
<dbReference type="Gene3D" id="3.20.20.80">
    <property type="entry name" value="Glycosidases"/>
    <property type="match status" value="1"/>
</dbReference>
<dbReference type="AlphaFoldDB" id="A0A919F8D9"/>
<dbReference type="Pfam" id="PF01055">
    <property type="entry name" value="Glyco_hydro_31_2nd"/>
    <property type="match status" value="1"/>
</dbReference>
<dbReference type="InterPro" id="IPR017853">
    <property type="entry name" value="GH"/>
</dbReference>
<reference evidence="5" key="1">
    <citation type="journal article" date="2014" name="Int. J. Syst. Evol. Microbiol.">
        <title>Complete genome sequence of Corynebacterium casei LMG S-19264T (=DSM 44701T), isolated from a smear-ripened cheese.</title>
        <authorList>
            <consortium name="US DOE Joint Genome Institute (JGI-PGF)"/>
            <person name="Walter F."/>
            <person name="Albersmeier A."/>
            <person name="Kalinowski J."/>
            <person name="Ruckert C."/>
        </authorList>
    </citation>
    <scope>NUCLEOTIDE SEQUENCE</scope>
    <source>
        <strain evidence="5">JCM 13306</strain>
    </source>
</reference>
<evidence type="ECO:0000256" key="2">
    <source>
        <dbReference type="RuleBase" id="RU361185"/>
    </source>
</evidence>
<sequence>MIQAPQSVQTATQKGENMRKSTHAAAGLQPTPLARSLAFSLMLLAGAAGAQEVRKAADGVTVVPSAKGASPVRLQVVDAGIIRVSADQDGDFQRSPSLMRVPVQGDTGFTLDQQGDAVTLKTAKVTATVSTTDGHVSFADASGKPVLSEVAGGRSFAPITVDGTQRLLSTRQRFVSPDGEAIYGFGQHQQGWMNQKGHNIELLQSNIDMAVPFLVSSRNYGILWDNNSITRLGDPRGLQPLDKSLKLYDAKGKPGALTATYSVDGKVVATRRESEVNYQYIKDLAKYPQNAKTKNGRMQASWEGQIEALSAGEHTFSLYGSEYLKLYVDGKPVIDRWRQNWNPWHHEFALQMKPGERHTVKIEWDLIDPSYIALLHRDPLPAAEAKDLSLWSEAGQMIDYYYVAGDNADQVIAGYRKLTGKAVLLPKWSYGFWQSRERYKSQQEMEDVVAEYRKRGLPLDNIVLDWSYWPVDAWGSHDFDKQFFPDPDGMVKYFHDHHTNLMISIWPKFYPNTENYKELAAKGYMFTKNVEAGELDWIGKGYLNAFYDPFATEAQKIYWRQINEKLNSKGIDAWWMDADEPDIHSNLDIATRKERLTPNALGSSTEYFNAYPLPHTHGVYEGDRAADGKRVFILSRKGYAGTQRNAVAVWSGDIVSRWDDLRDQISAGVNISMSGLPNWTFDIGGFSVEKRYENQDPAHLPEWRELNTRWFQFGAFVPLFRSHGQFPYREIWNIAPEGTPYYASLAYYDKLRYTLIPYIYTLAADTYFKDGVIMRGLPMDFPHDPKVADLNDQYLFGPAFLVAPVTRFGATSRPVYLPAGTSWIDFATGKRYQGGQTIQADAPIERMPLFVRAGSIVPTTTVQQYVDEKPDAPLTVVVYTGADGQFSLYEDQGKDYGYEKGEYSRIPLSWDQAKGVLSIGQREGSWPGMPAKRTINVRFVDGPREDAGALEPKVDATVQYTGKPLTVAFKGGQAK</sequence>
<dbReference type="InterPro" id="IPR051816">
    <property type="entry name" value="Glycosyl_Hydrolase_31"/>
</dbReference>
<keyword evidence="2" id="KW-0378">Hydrolase</keyword>
<dbReference type="SUPFAM" id="SSF56988">
    <property type="entry name" value="Anthrax protective antigen"/>
    <property type="match status" value="1"/>
</dbReference>
<organism evidence="5 6">
    <name type="scientific">Xanthomonas boreopolis</name>
    <dbReference type="NCBI Taxonomy" id="86183"/>
    <lineage>
        <taxon>Bacteria</taxon>
        <taxon>Pseudomonadati</taxon>
        <taxon>Pseudomonadota</taxon>
        <taxon>Gammaproteobacteria</taxon>
        <taxon>Lysobacterales</taxon>
        <taxon>Lysobacteraceae</taxon>
        <taxon>Xanthomonas</taxon>
    </lineage>
</organism>
<dbReference type="InterPro" id="IPR013780">
    <property type="entry name" value="Glyco_hydro_b"/>
</dbReference>
<dbReference type="Gene3D" id="2.60.120.380">
    <property type="match status" value="1"/>
</dbReference>
<dbReference type="InterPro" id="IPR011013">
    <property type="entry name" value="Gal_mutarotase_sf_dom"/>
</dbReference>
<dbReference type="SUPFAM" id="SSF74650">
    <property type="entry name" value="Galactose mutarotase-like"/>
    <property type="match status" value="1"/>
</dbReference>
<dbReference type="PANTHER" id="PTHR43863">
    <property type="entry name" value="HYDROLASE, PUTATIVE (AFU_ORTHOLOGUE AFUA_1G03140)-RELATED"/>
    <property type="match status" value="1"/>
</dbReference>
<dbReference type="InterPro" id="IPR025887">
    <property type="entry name" value="Glyco_hydro_31_N_dom"/>
</dbReference>
<dbReference type="GO" id="GO:0030246">
    <property type="term" value="F:carbohydrate binding"/>
    <property type="evidence" value="ECO:0007669"/>
    <property type="project" value="InterPro"/>
</dbReference>
<dbReference type="Pfam" id="PF17137">
    <property type="entry name" value="DUF5110"/>
    <property type="match status" value="1"/>
</dbReference>
<dbReference type="CDD" id="cd06591">
    <property type="entry name" value="GH31_xylosidase_XylS"/>
    <property type="match status" value="1"/>
</dbReference>
<dbReference type="Pfam" id="PF13802">
    <property type="entry name" value="Gal_mutarotas_2"/>
    <property type="match status" value="1"/>
</dbReference>
<evidence type="ECO:0000256" key="1">
    <source>
        <dbReference type="ARBA" id="ARBA00007806"/>
    </source>
</evidence>
<dbReference type="Gene3D" id="2.60.40.1180">
    <property type="entry name" value="Golgi alpha-mannosidase II"/>
    <property type="match status" value="2"/>
</dbReference>
<dbReference type="SMART" id="SM00758">
    <property type="entry name" value="PA14"/>
    <property type="match status" value="1"/>
</dbReference>
<feature type="domain" description="PA14" evidence="4">
    <location>
        <begin position="251"/>
        <end position="390"/>
    </location>
</feature>
<dbReference type="InterPro" id="IPR033403">
    <property type="entry name" value="DUF5110"/>
</dbReference>
<dbReference type="PANTHER" id="PTHR43863:SF2">
    <property type="entry name" value="MALTASE-GLUCOAMYLASE"/>
    <property type="match status" value="1"/>
</dbReference>
<evidence type="ECO:0000313" key="5">
    <source>
        <dbReference type="EMBL" id="GHH54652.1"/>
    </source>
</evidence>
<dbReference type="Gene3D" id="2.60.40.1760">
    <property type="entry name" value="glycosyl hydrolase (family 31)"/>
    <property type="match status" value="1"/>
</dbReference>
<name>A0A919F8D9_9XANT</name>